<dbReference type="Pfam" id="PF01988">
    <property type="entry name" value="VIT1"/>
    <property type="match status" value="1"/>
</dbReference>
<comment type="caution">
    <text evidence="9">Lacks conserved residue(s) required for the propagation of feature annotation.</text>
</comment>
<evidence type="ECO:0000256" key="5">
    <source>
        <dbReference type="ARBA" id="ARBA00022692"/>
    </source>
</evidence>
<comment type="function">
    <text evidence="9">Vacuolar Fe(2+) uptake transporter.</text>
</comment>
<evidence type="ECO:0000256" key="9">
    <source>
        <dbReference type="RuleBase" id="RU369115"/>
    </source>
</evidence>
<evidence type="ECO:0000256" key="3">
    <source>
        <dbReference type="ARBA" id="ARBA00022496"/>
    </source>
</evidence>
<keyword evidence="9" id="KW-0406">Ion transport</keyword>
<evidence type="ECO:0000256" key="6">
    <source>
        <dbReference type="ARBA" id="ARBA00022989"/>
    </source>
</evidence>
<keyword evidence="3" id="KW-0408">Iron</keyword>
<comment type="catalytic activity">
    <reaction evidence="8">
        <text>Fe(2+)(in) = Fe(2+)(out)</text>
        <dbReference type="Rhea" id="RHEA:28486"/>
        <dbReference type="ChEBI" id="CHEBI:29033"/>
    </reaction>
    <physiologicalReaction direction="left-to-right" evidence="8">
        <dbReference type="Rhea" id="RHEA:28487"/>
    </physiologicalReaction>
</comment>
<proteinExistence type="inferred from homology"/>
<keyword evidence="7 9" id="KW-0472">Membrane</keyword>
<sequence>MYPFSMAYLNRDQSRLFNSRNCQNIKKYSSFSSYVQILTSRDGLEFVSVYCQLDIEQDQMKIGKTTRGQNQEHEKDNEEQLPNSFQATVASAISFSLGIIVPIFTVAVIANYKVRLAVNVGAMSLSLLAFGGIGTFLSTSPMVKSCPKSFIGGRMAMVITFCLTKLIGSTTSISFYFGSTCRIWS</sequence>
<feature type="transmembrane region" description="Helical" evidence="9">
    <location>
        <begin position="157"/>
        <end position="177"/>
    </location>
</feature>
<organism evidence="10 11">
    <name type="scientific">Solanum stoloniferum</name>
    <dbReference type="NCBI Taxonomy" id="62892"/>
    <lineage>
        <taxon>Eukaryota</taxon>
        <taxon>Viridiplantae</taxon>
        <taxon>Streptophyta</taxon>
        <taxon>Embryophyta</taxon>
        <taxon>Tracheophyta</taxon>
        <taxon>Spermatophyta</taxon>
        <taxon>Magnoliopsida</taxon>
        <taxon>eudicotyledons</taxon>
        <taxon>Gunneridae</taxon>
        <taxon>Pentapetalae</taxon>
        <taxon>asterids</taxon>
        <taxon>lamiids</taxon>
        <taxon>Solanales</taxon>
        <taxon>Solanaceae</taxon>
        <taxon>Solanoideae</taxon>
        <taxon>Solaneae</taxon>
        <taxon>Solanum</taxon>
    </lineage>
</organism>
<name>A0ABD2SCC0_9SOLN</name>
<keyword evidence="5 9" id="KW-0812">Transmembrane</keyword>
<evidence type="ECO:0000256" key="4">
    <source>
        <dbReference type="ARBA" id="ARBA00022554"/>
    </source>
</evidence>
<dbReference type="InterPro" id="IPR008217">
    <property type="entry name" value="Ccc1_fam"/>
</dbReference>
<evidence type="ECO:0000256" key="8">
    <source>
        <dbReference type="ARBA" id="ARBA00044464"/>
    </source>
</evidence>
<reference evidence="10 11" key="1">
    <citation type="submission" date="2024-05" db="EMBL/GenBank/DDBJ databases">
        <title>De novo assembly of an allotetraploid wild potato.</title>
        <authorList>
            <person name="Hosaka A.J."/>
        </authorList>
    </citation>
    <scope>NUCLEOTIDE SEQUENCE [LARGE SCALE GENOMIC DNA]</scope>
    <source>
        <tissue evidence="10">Young leaves</tissue>
    </source>
</reference>
<comment type="subcellular location">
    <subcellularLocation>
        <location evidence="1 9">Vacuole membrane</location>
        <topology evidence="1 9">Multi-pass membrane protein</topology>
    </subcellularLocation>
</comment>
<keyword evidence="4 9" id="KW-0926">Vacuole</keyword>
<keyword evidence="11" id="KW-1185">Reference proteome</keyword>
<dbReference type="AlphaFoldDB" id="A0ABD2SCC0"/>
<keyword evidence="6 9" id="KW-1133">Transmembrane helix</keyword>
<dbReference type="EMBL" id="JBJKTR010000015">
    <property type="protein sequence ID" value="KAL3341443.1"/>
    <property type="molecule type" value="Genomic_DNA"/>
</dbReference>
<accession>A0ABD2SCC0</accession>
<feature type="transmembrane region" description="Helical" evidence="9">
    <location>
        <begin position="116"/>
        <end position="137"/>
    </location>
</feature>
<protein>
    <recommendedName>
        <fullName evidence="9">Vacuolar iron transporter</fullName>
    </recommendedName>
</protein>
<keyword evidence="9" id="KW-0813">Transport</keyword>
<dbReference type="GO" id="GO:0140315">
    <property type="term" value="F:iron ion sequestering activity"/>
    <property type="evidence" value="ECO:0007669"/>
    <property type="project" value="UniProtKB-UniRule"/>
</dbReference>
<keyword evidence="3" id="KW-0410">Iron transport</keyword>
<evidence type="ECO:0000313" key="10">
    <source>
        <dbReference type="EMBL" id="KAL3341443.1"/>
    </source>
</evidence>
<dbReference type="PANTHER" id="PTHR31851">
    <property type="entry name" value="FE(2+)/MN(2+) TRANSPORTER PCL1"/>
    <property type="match status" value="1"/>
</dbReference>
<evidence type="ECO:0000256" key="1">
    <source>
        <dbReference type="ARBA" id="ARBA00004128"/>
    </source>
</evidence>
<evidence type="ECO:0000256" key="7">
    <source>
        <dbReference type="ARBA" id="ARBA00023136"/>
    </source>
</evidence>
<dbReference type="GO" id="GO:0005381">
    <property type="term" value="F:iron ion transmembrane transporter activity"/>
    <property type="evidence" value="ECO:0007669"/>
    <property type="project" value="UniProtKB-UniRule"/>
</dbReference>
<dbReference type="Proteomes" id="UP001627284">
    <property type="component" value="Unassembled WGS sequence"/>
</dbReference>
<comment type="similarity">
    <text evidence="2 9">Belongs to the CCC1 family.</text>
</comment>
<evidence type="ECO:0000313" key="11">
    <source>
        <dbReference type="Proteomes" id="UP001627284"/>
    </source>
</evidence>
<dbReference type="GO" id="GO:0005774">
    <property type="term" value="C:vacuolar membrane"/>
    <property type="evidence" value="ECO:0007669"/>
    <property type="project" value="UniProtKB-SubCell"/>
</dbReference>
<feature type="transmembrane region" description="Helical" evidence="9">
    <location>
        <begin position="85"/>
        <end position="109"/>
    </location>
</feature>
<gene>
    <name evidence="10" type="ORF">AABB24_025808</name>
</gene>
<comment type="caution">
    <text evidence="10">The sequence shown here is derived from an EMBL/GenBank/DDBJ whole genome shotgun (WGS) entry which is preliminary data.</text>
</comment>
<evidence type="ECO:0000256" key="2">
    <source>
        <dbReference type="ARBA" id="ARBA00007049"/>
    </source>
</evidence>